<evidence type="ECO:0000256" key="4">
    <source>
        <dbReference type="ARBA" id="ARBA00022692"/>
    </source>
</evidence>
<dbReference type="EMBL" id="RKRK01000003">
    <property type="protein sequence ID" value="RPF56608.1"/>
    <property type="molecule type" value="Genomic_DNA"/>
</dbReference>
<keyword evidence="4 7" id="KW-0812">Transmembrane</keyword>
<dbReference type="PANTHER" id="PTHR30561">
    <property type="entry name" value="SMR FAMILY PROTON-DEPENDENT DRUG EFFLUX TRANSPORTER SUGE"/>
    <property type="match status" value="1"/>
</dbReference>
<reference evidence="9 10" key="1">
    <citation type="submission" date="2018-11" db="EMBL/GenBank/DDBJ databases">
        <title>Genomic Encyclopedia of Type Strains, Phase IV (KMG-IV): sequencing the most valuable type-strain genomes for metagenomic binning, comparative biology and taxonomic classification.</title>
        <authorList>
            <person name="Goeker M."/>
        </authorList>
    </citation>
    <scope>NUCLEOTIDE SEQUENCE [LARGE SCALE GENOMIC DNA]</scope>
    <source>
        <strain evidence="9 10">DSM 29158</strain>
    </source>
</reference>
<feature type="transmembrane region" description="Helical" evidence="8">
    <location>
        <begin position="85"/>
        <end position="103"/>
    </location>
</feature>
<evidence type="ECO:0000256" key="8">
    <source>
        <dbReference type="SAM" id="Phobius"/>
    </source>
</evidence>
<feature type="transmembrane region" description="Helical" evidence="8">
    <location>
        <begin position="32"/>
        <end position="50"/>
    </location>
</feature>
<name>A0A3N5C366_9BACL</name>
<proteinExistence type="inferred from homology"/>
<evidence type="ECO:0000313" key="9">
    <source>
        <dbReference type="EMBL" id="RPF56608.1"/>
    </source>
</evidence>
<sequence>MGWIYVMLAACFEVLGVIGLSLYSSKHTIRHFILFVGGFFMSFLFLYFSFQYLQLSIAYAVWVGLGTFFGVLASIVLFNESKHPLRLISLLLIILGVVGLKYYG</sequence>
<protein>
    <submittedName>
        <fullName evidence="9">Paired small multidrug resistance pump</fullName>
    </submittedName>
</protein>
<keyword evidence="10" id="KW-1185">Reference proteome</keyword>
<keyword evidence="3" id="KW-1003">Cell membrane</keyword>
<dbReference type="RefSeq" id="WP_123807952.1">
    <property type="nucleotide sequence ID" value="NZ_RKRK01000003.1"/>
</dbReference>
<gene>
    <name evidence="9" type="ORF">EDD62_1259</name>
</gene>
<dbReference type="Proteomes" id="UP000277108">
    <property type="component" value="Unassembled WGS sequence"/>
</dbReference>
<dbReference type="Pfam" id="PF00893">
    <property type="entry name" value="Multi_Drug_Res"/>
    <property type="match status" value="1"/>
</dbReference>
<organism evidence="9 10">
    <name type="scientific">Abyssicoccus albus</name>
    <dbReference type="NCBI Taxonomy" id="1817405"/>
    <lineage>
        <taxon>Bacteria</taxon>
        <taxon>Bacillati</taxon>
        <taxon>Bacillota</taxon>
        <taxon>Bacilli</taxon>
        <taxon>Bacillales</taxon>
        <taxon>Abyssicoccaceae</taxon>
    </lineage>
</organism>
<dbReference type="GO" id="GO:0022857">
    <property type="term" value="F:transmembrane transporter activity"/>
    <property type="evidence" value="ECO:0007669"/>
    <property type="project" value="InterPro"/>
</dbReference>
<evidence type="ECO:0000256" key="6">
    <source>
        <dbReference type="ARBA" id="ARBA00023136"/>
    </source>
</evidence>
<comment type="subcellular location">
    <subcellularLocation>
        <location evidence="1 7">Cell membrane</location>
        <topology evidence="1 7">Multi-pass membrane protein</topology>
    </subcellularLocation>
</comment>
<evidence type="ECO:0000313" key="10">
    <source>
        <dbReference type="Proteomes" id="UP000277108"/>
    </source>
</evidence>
<dbReference type="InterPro" id="IPR000390">
    <property type="entry name" value="Small_drug/metabolite_transptr"/>
</dbReference>
<keyword evidence="5 8" id="KW-1133">Transmembrane helix</keyword>
<evidence type="ECO:0000256" key="2">
    <source>
        <dbReference type="ARBA" id="ARBA00022448"/>
    </source>
</evidence>
<dbReference type="OrthoDB" id="21828at2"/>
<evidence type="ECO:0000256" key="5">
    <source>
        <dbReference type="ARBA" id="ARBA00022989"/>
    </source>
</evidence>
<dbReference type="PANTHER" id="PTHR30561:SF0">
    <property type="entry name" value="GUANIDINIUM EXPORTER"/>
    <property type="match status" value="1"/>
</dbReference>
<dbReference type="SUPFAM" id="SSF103481">
    <property type="entry name" value="Multidrug resistance efflux transporter EmrE"/>
    <property type="match status" value="1"/>
</dbReference>
<accession>A0A3N5C366</accession>
<dbReference type="Gene3D" id="1.10.3730.20">
    <property type="match status" value="1"/>
</dbReference>
<evidence type="ECO:0000256" key="1">
    <source>
        <dbReference type="ARBA" id="ARBA00004651"/>
    </source>
</evidence>
<feature type="transmembrane region" description="Helical" evidence="8">
    <location>
        <begin position="56"/>
        <end position="78"/>
    </location>
</feature>
<comment type="similarity">
    <text evidence="7">Belongs to the drug/metabolite transporter (DMT) superfamily. Small multidrug resistance (SMR) (TC 2.A.7.1) family.</text>
</comment>
<keyword evidence="2" id="KW-0813">Transport</keyword>
<keyword evidence="6 8" id="KW-0472">Membrane</keyword>
<dbReference type="AlphaFoldDB" id="A0A3N5C366"/>
<dbReference type="InterPro" id="IPR037185">
    <property type="entry name" value="EmrE-like"/>
</dbReference>
<dbReference type="GO" id="GO:0005886">
    <property type="term" value="C:plasma membrane"/>
    <property type="evidence" value="ECO:0007669"/>
    <property type="project" value="UniProtKB-SubCell"/>
</dbReference>
<comment type="caution">
    <text evidence="9">The sequence shown here is derived from an EMBL/GenBank/DDBJ whole genome shotgun (WGS) entry which is preliminary data.</text>
</comment>
<dbReference type="InterPro" id="IPR045324">
    <property type="entry name" value="Small_multidrug_res"/>
</dbReference>
<evidence type="ECO:0000256" key="7">
    <source>
        <dbReference type="RuleBase" id="RU003942"/>
    </source>
</evidence>
<feature type="transmembrane region" description="Helical" evidence="8">
    <location>
        <begin position="6"/>
        <end position="25"/>
    </location>
</feature>
<evidence type="ECO:0000256" key="3">
    <source>
        <dbReference type="ARBA" id="ARBA00022475"/>
    </source>
</evidence>